<keyword evidence="2" id="KW-1185">Reference proteome</keyword>
<dbReference type="AlphaFoldDB" id="A0AAE2YQS4"/>
<sequence length="152" mass="17071">MPTVYGQVKLIGRYADRVEKEAAEKRVSKTALIAEYALRGIEAVDSGKDSEWASLERRLSATLLSMRGEVEAVQAGLDTLTAMFDLFVKLMLLHLPEPLLDEAEAIQSSALTRYERFLKQVATTGFDQDRPQALRKIARLLETRIQEVTDES</sequence>
<dbReference type="EMBL" id="JAAXYO010000123">
    <property type="protein sequence ID" value="MBU2788243.1"/>
    <property type="molecule type" value="Genomic_DNA"/>
</dbReference>
<dbReference type="Proteomes" id="UP001197378">
    <property type="component" value="Unassembled WGS sequence"/>
</dbReference>
<comment type="caution">
    <text evidence="1">The sequence shown here is derived from an EMBL/GenBank/DDBJ whole genome shotgun (WGS) entry which is preliminary data.</text>
</comment>
<accession>A0AAE2YQS4</accession>
<protein>
    <submittedName>
        <fullName evidence="1">Uncharacterized protein</fullName>
    </submittedName>
</protein>
<organism evidence="1 2">
    <name type="scientific">Igneacidithiobacillus copahuensis</name>
    <dbReference type="NCBI Taxonomy" id="2724909"/>
    <lineage>
        <taxon>Bacteria</taxon>
        <taxon>Pseudomonadati</taxon>
        <taxon>Pseudomonadota</taxon>
        <taxon>Acidithiobacillia</taxon>
        <taxon>Acidithiobacillales</taxon>
        <taxon>Acidithiobacillaceae</taxon>
        <taxon>Igneacidithiobacillus</taxon>
    </lineage>
</organism>
<proteinExistence type="predicted"/>
<evidence type="ECO:0000313" key="1">
    <source>
        <dbReference type="EMBL" id="MBU2788243.1"/>
    </source>
</evidence>
<evidence type="ECO:0000313" key="2">
    <source>
        <dbReference type="Proteomes" id="UP001197378"/>
    </source>
</evidence>
<reference evidence="1" key="1">
    <citation type="journal article" date="2021" name="ISME J.">
        <title>Genomic evolution of the class Acidithiobacillia: deep-branching Proteobacteria living in extreme acidic conditions.</title>
        <authorList>
            <person name="Moya-Beltran A."/>
            <person name="Beard S."/>
            <person name="Rojas-Villalobos C."/>
            <person name="Issotta F."/>
            <person name="Gallardo Y."/>
            <person name="Ulloa R."/>
            <person name="Giaveno A."/>
            <person name="Degli Esposti M."/>
            <person name="Johnson D.B."/>
            <person name="Quatrini R."/>
        </authorList>
    </citation>
    <scope>NUCLEOTIDE SEQUENCE</scope>
    <source>
        <strain evidence="1">VAN18-1</strain>
    </source>
</reference>
<gene>
    <name evidence="1" type="ORF">HFQ13_08510</name>
</gene>
<dbReference type="RefSeq" id="WP_215885594.1">
    <property type="nucleotide sequence ID" value="NZ_JAAXYO010000123.1"/>
</dbReference>
<name>A0AAE2YQS4_9PROT</name>